<dbReference type="InterPro" id="IPR036890">
    <property type="entry name" value="HATPase_C_sf"/>
</dbReference>
<evidence type="ECO:0000313" key="8">
    <source>
        <dbReference type="EMBL" id="MBN7818098.1"/>
    </source>
</evidence>
<comment type="catalytic activity">
    <reaction evidence="1">
        <text>ATP + protein L-histidine = ADP + protein N-phospho-L-histidine.</text>
        <dbReference type="EC" id="2.7.13.3"/>
    </reaction>
</comment>
<dbReference type="InterPro" id="IPR005467">
    <property type="entry name" value="His_kinase_dom"/>
</dbReference>
<evidence type="ECO:0000256" key="3">
    <source>
        <dbReference type="ARBA" id="ARBA00022553"/>
    </source>
</evidence>
<organism evidence="8 9">
    <name type="scientific">Algoriphagus pacificus</name>
    <dbReference type="NCBI Taxonomy" id="2811234"/>
    <lineage>
        <taxon>Bacteria</taxon>
        <taxon>Pseudomonadati</taxon>
        <taxon>Bacteroidota</taxon>
        <taxon>Cytophagia</taxon>
        <taxon>Cytophagales</taxon>
        <taxon>Cyclobacteriaceae</taxon>
        <taxon>Algoriphagus</taxon>
    </lineage>
</organism>
<dbReference type="InterPro" id="IPR003594">
    <property type="entry name" value="HATPase_dom"/>
</dbReference>
<comment type="caution">
    <text evidence="8">The sequence shown here is derived from an EMBL/GenBank/DDBJ whole genome shotgun (WGS) entry which is preliminary data.</text>
</comment>
<dbReference type="Proteomes" id="UP000664480">
    <property type="component" value="Unassembled WGS sequence"/>
</dbReference>
<dbReference type="Gene3D" id="3.30.450.40">
    <property type="match status" value="1"/>
</dbReference>
<sequence length="409" mass="45582">MSRPISGALQLLPENEMERLIALNNLDLDYNNLEESLSDLTKLAAKIAGTKISLVNLIDHYTQWSVAGIGMELGQTPREDTVCQYLVYDSSLKDLEIENMEKDSRFFDKTYVKEEPNLRYYYGIPLKLNEEINIGALCVLDTDYKQISPEKKEMLSIIAKEVVNKLKIYKAIEGLQHKIHETKKVKDKVAHDIRGPLGGIIGLAEIIQLQGNKNKLEEVLEFISLIQKSGKSLLELADEILALDYEGKIEGHTKQEEFTLNTVKSKIQSMYAPQALTKSIQFDVEVNFPNAEIPIPKNKVLQILGNLISNSIKFTPIGGNILVKLDLEVIGSEKLMIFEVEDSGEGIEEEKIQNILNGEVASTSGSMGEKGYGFGLNLVLHLVNSLHGKLAITSKVGRGTIFKVKIPVN</sequence>
<accession>A0ABS3CLX1</accession>
<dbReference type="Pfam" id="PF02518">
    <property type="entry name" value="HATPase_c"/>
    <property type="match status" value="1"/>
</dbReference>
<dbReference type="SUPFAM" id="SSF47384">
    <property type="entry name" value="Homodimeric domain of signal transducing histidine kinase"/>
    <property type="match status" value="1"/>
</dbReference>
<dbReference type="InterPro" id="IPR003661">
    <property type="entry name" value="HisK_dim/P_dom"/>
</dbReference>
<dbReference type="PANTHER" id="PTHR43711:SF26">
    <property type="entry name" value="SENSOR HISTIDINE KINASE RCSC"/>
    <property type="match status" value="1"/>
</dbReference>
<dbReference type="Gene3D" id="1.10.287.130">
    <property type="match status" value="1"/>
</dbReference>
<dbReference type="PRINTS" id="PR00344">
    <property type="entry name" value="BCTRLSENSOR"/>
</dbReference>
<reference evidence="8 9" key="1">
    <citation type="submission" date="2021-03" db="EMBL/GenBank/DDBJ databases">
        <title>novel species isolated from a fishpond in China.</title>
        <authorList>
            <person name="Lu H."/>
            <person name="Cai Z."/>
        </authorList>
    </citation>
    <scope>NUCLEOTIDE SEQUENCE [LARGE SCALE GENOMIC DNA]</scope>
    <source>
        <strain evidence="8 9">YJ13C</strain>
    </source>
</reference>
<dbReference type="InterPro" id="IPR029016">
    <property type="entry name" value="GAF-like_dom_sf"/>
</dbReference>
<evidence type="ECO:0000256" key="6">
    <source>
        <dbReference type="ARBA" id="ARBA00023012"/>
    </source>
</evidence>
<evidence type="ECO:0000259" key="7">
    <source>
        <dbReference type="PROSITE" id="PS50109"/>
    </source>
</evidence>
<dbReference type="EC" id="2.7.13.3" evidence="2"/>
<dbReference type="PROSITE" id="PS51450">
    <property type="entry name" value="LRR"/>
    <property type="match status" value="1"/>
</dbReference>
<dbReference type="InterPro" id="IPR050736">
    <property type="entry name" value="Sensor_HK_Regulatory"/>
</dbReference>
<feature type="domain" description="Histidine kinase" evidence="7">
    <location>
        <begin position="188"/>
        <end position="409"/>
    </location>
</feature>
<evidence type="ECO:0000256" key="5">
    <source>
        <dbReference type="ARBA" id="ARBA00022777"/>
    </source>
</evidence>
<evidence type="ECO:0000256" key="2">
    <source>
        <dbReference type="ARBA" id="ARBA00012438"/>
    </source>
</evidence>
<protein>
    <recommendedName>
        <fullName evidence="2">histidine kinase</fullName>
        <ecNumber evidence="2">2.7.13.3</ecNumber>
    </recommendedName>
</protein>
<dbReference type="InterPro" id="IPR036097">
    <property type="entry name" value="HisK_dim/P_sf"/>
</dbReference>
<keyword evidence="5 8" id="KW-0418">Kinase</keyword>
<dbReference type="InterPro" id="IPR004358">
    <property type="entry name" value="Sig_transdc_His_kin-like_C"/>
</dbReference>
<dbReference type="EMBL" id="JAFKCU010000009">
    <property type="protein sequence ID" value="MBN7818098.1"/>
    <property type="molecule type" value="Genomic_DNA"/>
</dbReference>
<dbReference type="GO" id="GO:0016301">
    <property type="term" value="F:kinase activity"/>
    <property type="evidence" value="ECO:0007669"/>
    <property type="project" value="UniProtKB-KW"/>
</dbReference>
<dbReference type="CDD" id="cd00082">
    <property type="entry name" value="HisKA"/>
    <property type="match status" value="1"/>
</dbReference>
<dbReference type="PANTHER" id="PTHR43711">
    <property type="entry name" value="TWO-COMPONENT HISTIDINE KINASE"/>
    <property type="match status" value="1"/>
</dbReference>
<dbReference type="SUPFAM" id="SSF55874">
    <property type="entry name" value="ATPase domain of HSP90 chaperone/DNA topoisomerase II/histidine kinase"/>
    <property type="match status" value="1"/>
</dbReference>
<name>A0ABS3CLX1_9BACT</name>
<keyword evidence="4" id="KW-0808">Transferase</keyword>
<evidence type="ECO:0000256" key="1">
    <source>
        <dbReference type="ARBA" id="ARBA00000085"/>
    </source>
</evidence>
<proteinExistence type="predicted"/>
<dbReference type="InterPro" id="IPR001611">
    <property type="entry name" value="Leu-rich_rpt"/>
</dbReference>
<dbReference type="Pfam" id="PF00512">
    <property type="entry name" value="HisKA"/>
    <property type="match status" value="1"/>
</dbReference>
<dbReference type="SMART" id="SM00387">
    <property type="entry name" value="HATPase_c"/>
    <property type="match status" value="1"/>
</dbReference>
<keyword evidence="3" id="KW-0597">Phosphoprotein</keyword>
<evidence type="ECO:0000256" key="4">
    <source>
        <dbReference type="ARBA" id="ARBA00022679"/>
    </source>
</evidence>
<keyword evidence="9" id="KW-1185">Reference proteome</keyword>
<dbReference type="Gene3D" id="3.30.565.10">
    <property type="entry name" value="Histidine kinase-like ATPase, C-terminal domain"/>
    <property type="match status" value="1"/>
</dbReference>
<keyword evidence="6" id="KW-0902">Two-component regulatory system</keyword>
<gene>
    <name evidence="8" type="ORF">J0A69_21845</name>
</gene>
<evidence type="ECO:0000313" key="9">
    <source>
        <dbReference type="Proteomes" id="UP000664480"/>
    </source>
</evidence>
<dbReference type="PROSITE" id="PS50109">
    <property type="entry name" value="HIS_KIN"/>
    <property type="match status" value="1"/>
</dbReference>
<dbReference type="SUPFAM" id="SSF55781">
    <property type="entry name" value="GAF domain-like"/>
    <property type="match status" value="1"/>
</dbReference>